<keyword evidence="5" id="KW-0274">FAD</keyword>
<dbReference type="RefSeq" id="XP_025595847.1">
    <property type="nucleotide sequence ID" value="XM_025740364.1"/>
</dbReference>
<dbReference type="Proteomes" id="UP000245946">
    <property type="component" value="Unassembled WGS sequence"/>
</dbReference>
<reference evidence="11 12" key="1">
    <citation type="journal article" date="2018" name="Mol. Biol. Evol.">
        <title>Broad Genomic Sampling Reveals a Smut Pathogenic Ancestry of the Fungal Clade Ustilaginomycotina.</title>
        <authorList>
            <person name="Kijpornyongpan T."/>
            <person name="Mondo S.J."/>
            <person name="Barry K."/>
            <person name="Sandor L."/>
            <person name="Lee J."/>
            <person name="Lipzen A."/>
            <person name="Pangilinan J."/>
            <person name="LaButti K."/>
            <person name="Hainaut M."/>
            <person name="Henrissat B."/>
            <person name="Grigoriev I.V."/>
            <person name="Spatafora J.W."/>
            <person name="Aime M.C."/>
        </authorList>
    </citation>
    <scope>NUCLEOTIDE SEQUENCE [LARGE SCALE GENOMIC DNA]</scope>
    <source>
        <strain evidence="11 12">MCA 4186</strain>
    </source>
</reference>
<keyword evidence="6" id="KW-0521">NADP</keyword>
<dbReference type="Pfam" id="PF21895">
    <property type="entry name" value="MTHFR_C"/>
    <property type="match status" value="1"/>
</dbReference>
<dbReference type="CDD" id="cd00537">
    <property type="entry name" value="MTHFR"/>
    <property type="match status" value="1"/>
</dbReference>
<evidence type="ECO:0000256" key="2">
    <source>
        <dbReference type="ARBA" id="ARBA00004777"/>
    </source>
</evidence>
<dbReference type="GO" id="GO:0035999">
    <property type="term" value="P:tetrahydrofolate interconversion"/>
    <property type="evidence" value="ECO:0007669"/>
    <property type="project" value="UniProtKB-UniPathway"/>
</dbReference>
<sequence length="642" mass="71259">AMSASSSASGVPEHITTLLAAAAHAERPLVSLEFFPPKTAQGMRNLHARIARMRAQLAPAWIQVTWGAGGSTRESSLDIANAVQRDAHPTRGNACLHLTCTNVEKASLDDTLDQARSLGIRNLLALRGDPPRGEEYWVASDARFQHAEDLVRYIRERHGDWFCVGLAGYPEGHCDATTPDIERDIGFLRAKQDAGADFVVTQLFYCVDAFLDYLKRCRAAGITLPIIPGIMPIQNYQSFRRMINLCSTRVPAEVTAALEPIRFDDAAVKEFGVRWATHMVGRIFLESDVRVFHFCTLNLENSVRCVVENLGWVDAEQQQAAAAANGVPDSPTMHRNLMLSERTASDFPKQLKVTTADTLRQTLERSQLLRPPTLGAPPQQTTTWDEFPNGRYGDSRSPAFGELDGYGVSLKVPPADALRLWGHPVTTADIAGLFTSYLSGSLSGIPWCDVPILDETAAIRSELLHLNRARGGADGGREWWTVGSQPAMDGADSADPTFGFGPPGGYIFQKAFVEFFVETKDKDELRRRIDEEEGGKWMGFFAGNRRGDFETNMQAGQVDAVTWGVFPGKEIAQSTIIEEESFKAWRDEAFGIWAEWELLFPLRSPTRQLLRSIGDERWLVTLVHHDFKRPRALWDFLGCPPA</sequence>
<dbReference type="GO" id="GO:0009086">
    <property type="term" value="P:methionine biosynthetic process"/>
    <property type="evidence" value="ECO:0007669"/>
    <property type="project" value="TreeGrafter"/>
</dbReference>
<dbReference type="STRING" id="58919.A0A316Z3N8"/>
<feature type="non-terminal residue" evidence="11">
    <location>
        <position position="1"/>
    </location>
</feature>
<dbReference type="GO" id="GO:0004489">
    <property type="term" value="F:methylenetetrahydrofolate reductase [NAD(P)H] activity"/>
    <property type="evidence" value="ECO:0007669"/>
    <property type="project" value="InterPro"/>
</dbReference>
<evidence type="ECO:0000256" key="7">
    <source>
        <dbReference type="ARBA" id="ARBA00023002"/>
    </source>
</evidence>
<organism evidence="11 12">
    <name type="scientific">Tilletiopsis washingtonensis</name>
    <dbReference type="NCBI Taxonomy" id="58919"/>
    <lineage>
        <taxon>Eukaryota</taxon>
        <taxon>Fungi</taxon>
        <taxon>Dikarya</taxon>
        <taxon>Basidiomycota</taxon>
        <taxon>Ustilaginomycotina</taxon>
        <taxon>Exobasidiomycetes</taxon>
        <taxon>Entylomatales</taxon>
        <taxon>Entylomatales incertae sedis</taxon>
        <taxon>Tilletiopsis</taxon>
    </lineage>
</organism>
<evidence type="ECO:0000313" key="12">
    <source>
        <dbReference type="Proteomes" id="UP000245946"/>
    </source>
</evidence>
<dbReference type="InterPro" id="IPR029041">
    <property type="entry name" value="FAD-linked_oxidoreductase-like"/>
</dbReference>
<evidence type="ECO:0000259" key="10">
    <source>
        <dbReference type="Pfam" id="PF21895"/>
    </source>
</evidence>
<dbReference type="PANTHER" id="PTHR45754">
    <property type="entry name" value="METHYLENETETRAHYDROFOLATE REDUCTASE"/>
    <property type="match status" value="1"/>
</dbReference>
<dbReference type="PANTHER" id="PTHR45754:SF1">
    <property type="entry name" value="METHYLENETETRAHYDROFOLATE REDUCTASE 1"/>
    <property type="match status" value="1"/>
</dbReference>
<dbReference type="InterPro" id="IPR004621">
    <property type="entry name" value="Fadh2_euk"/>
</dbReference>
<proteinExistence type="inferred from homology"/>
<dbReference type="InterPro" id="IPR053806">
    <property type="entry name" value="MTHFR_C"/>
</dbReference>
<dbReference type="InterPro" id="IPR003171">
    <property type="entry name" value="Mehydrof_redctse-like"/>
</dbReference>
<evidence type="ECO:0000256" key="6">
    <source>
        <dbReference type="ARBA" id="ARBA00022857"/>
    </source>
</evidence>
<dbReference type="GO" id="GO:0005829">
    <property type="term" value="C:cytosol"/>
    <property type="evidence" value="ECO:0007669"/>
    <property type="project" value="TreeGrafter"/>
</dbReference>
<keyword evidence="4" id="KW-0285">Flavoprotein</keyword>
<feature type="domain" description="MTHFR SAM-binding regulatory" evidence="10">
    <location>
        <begin position="380"/>
        <end position="636"/>
    </location>
</feature>
<dbReference type="AlphaFoldDB" id="A0A316Z3N8"/>
<comment type="pathway">
    <text evidence="2 8">One-carbon metabolism; tetrahydrofolate interconversion.</text>
</comment>
<evidence type="ECO:0000256" key="5">
    <source>
        <dbReference type="ARBA" id="ARBA00022827"/>
    </source>
</evidence>
<keyword evidence="7" id="KW-0560">Oxidoreductase</keyword>
<dbReference type="GeneID" id="37267910"/>
<dbReference type="EMBL" id="KZ819303">
    <property type="protein sequence ID" value="PWN95568.1"/>
    <property type="molecule type" value="Genomic_DNA"/>
</dbReference>
<dbReference type="OrthoDB" id="16284at2759"/>
<evidence type="ECO:0000256" key="9">
    <source>
        <dbReference type="SAM" id="MobiDB-lite"/>
    </source>
</evidence>
<evidence type="ECO:0000256" key="4">
    <source>
        <dbReference type="ARBA" id="ARBA00022630"/>
    </source>
</evidence>
<comment type="similarity">
    <text evidence="3">Belongs to the methylenetetrahydrofolate reductase family.</text>
</comment>
<protein>
    <submittedName>
        <fullName evidence="11">Methylenetetrahydrofolate reduct</fullName>
    </submittedName>
</protein>
<evidence type="ECO:0000313" key="11">
    <source>
        <dbReference type="EMBL" id="PWN95568.1"/>
    </source>
</evidence>
<gene>
    <name evidence="11" type="ORF">FA09DRAFT_301285</name>
</gene>
<dbReference type="FunFam" id="3.20.20.220:FF:000002">
    <property type="entry name" value="Methylenetetrahydrofolate reductase"/>
    <property type="match status" value="1"/>
</dbReference>
<dbReference type="GO" id="GO:0071949">
    <property type="term" value="F:FAD binding"/>
    <property type="evidence" value="ECO:0007669"/>
    <property type="project" value="TreeGrafter"/>
</dbReference>
<evidence type="ECO:0000256" key="8">
    <source>
        <dbReference type="RuleBase" id="RU004254"/>
    </source>
</evidence>
<name>A0A316Z3N8_9BASI</name>
<comment type="cofactor">
    <cofactor evidence="1">
        <name>FAD</name>
        <dbReference type="ChEBI" id="CHEBI:57692"/>
    </cofactor>
</comment>
<dbReference type="NCBIfam" id="TIGR00677">
    <property type="entry name" value="fadh2_euk"/>
    <property type="match status" value="1"/>
</dbReference>
<dbReference type="UniPathway" id="UPA00193"/>
<dbReference type="SUPFAM" id="SSF51730">
    <property type="entry name" value="FAD-linked oxidoreductase"/>
    <property type="match status" value="1"/>
</dbReference>
<evidence type="ECO:0000256" key="3">
    <source>
        <dbReference type="ARBA" id="ARBA00006743"/>
    </source>
</evidence>
<dbReference type="Pfam" id="PF02219">
    <property type="entry name" value="MTHFR"/>
    <property type="match status" value="1"/>
</dbReference>
<feature type="region of interest" description="Disordered" evidence="9">
    <location>
        <begin position="370"/>
        <end position="391"/>
    </location>
</feature>
<evidence type="ECO:0000256" key="1">
    <source>
        <dbReference type="ARBA" id="ARBA00001974"/>
    </source>
</evidence>
<keyword evidence="12" id="KW-1185">Reference proteome</keyword>
<accession>A0A316Z3N8</accession>
<dbReference type="Gene3D" id="3.20.20.220">
    <property type="match status" value="1"/>
</dbReference>